<reference evidence="4 5" key="1">
    <citation type="submission" date="2020-08" db="EMBL/GenBank/DDBJ databases">
        <title>Genomic Encyclopedia of Type Strains, Phase IV (KMG-IV): sequencing the most valuable type-strain genomes for metagenomic binning, comparative biology and taxonomic classification.</title>
        <authorList>
            <person name="Goeker M."/>
        </authorList>
    </citation>
    <scope>NUCLEOTIDE SEQUENCE [LARGE SCALE GENOMIC DNA]</scope>
    <source>
        <strain evidence="4 5">DSM 16268</strain>
    </source>
</reference>
<keyword evidence="5" id="KW-1185">Reference proteome</keyword>
<evidence type="ECO:0000313" key="5">
    <source>
        <dbReference type="Proteomes" id="UP000523821"/>
    </source>
</evidence>
<feature type="domain" description="Phosphoribosyltransferase" evidence="2">
    <location>
        <begin position="164"/>
        <end position="258"/>
    </location>
</feature>
<evidence type="ECO:0000256" key="1">
    <source>
        <dbReference type="ARBA" id="ARBA00008007"/>
    </source>
</evidence>
<dbReference type="AlphaFoldDB" id="A0A7W9CVH9"/>
<sequence length="268" mass="28329">MDAERADLALPIPAARRLAAAFGRLGRGLADLVLPPTCLACDAHIGRDGALCALCWGAVAFIERPFCERLAIPFGYDIGPGALSAEAIADPPPFGRLRAVAVYDEISAKLVHGLKYRDRPELGRALGAMMVRAAADLAPGCELVLPVPLHPRRLWSRRFNQSALLAAAVAEGFGVAFEPTLLARIRPTRQQVRLPPGQRAENVRGAFAVPPALKPRLAGRRVVLVDDVYTTGATVKAATRALIRAGAASVDVAVFARVTGGRVVAARG</sequence>
<dbReference type="Pfam" id="PF18912">
    <property type="entry name" value="DZR_2"/>
    <property type="match status" value="1"/>
</dbReference>
<protein>
    <submittedName>
        <fullName evidence="4">ComF family protein</fullName>
    </submittedName>
</protein>
<name>A0A7W9CVH9_9HYPH</name>
<dbReference type="InterPro" id="IPR044005">
    <property type="entry name" value="DZR_2"/>
</dbReference>
<organism evidence="4 5">
    <name type="scientific">Prosthecomicrobium pneumaticum</name>
    <dbReference type="NCBI Taxonomy" id="81895"/>
    <lineage>
        <taxon>Bacteria</taxon>
        <taxon>Pseudomonadati</taxon>
        <taxon>Pseudomonadota</taxon>
        <taxon>Alphaproteobacteria</taxon>
        <taxon>Hyphomicrobiales</taxon>
        <taxon>Kaistiaceae</taxon>
        <taxon>Prosthecomicrobium</taxon>
    </lineage>
</organism>
<comment type="caution">
    <text evidence="4">The sequence shown here is derived from an EMBL/GenBank/DDBJ whole genome shotgun (WGS) entry which is preliminary data.</text>
</comment>
<dbReference type="InterPro" id="IPR051910">
    <property type="entry name" value="ComF/GntX_DNA_util-trans"/>
</dbReference>
<dbReference type="Pfam" id="PF00156">
    <property type="entry name" value="Pribosyltran"/>
    <property type="match status" value="1"/>
</dbReference>
<dbReference type="EMBL" id="JACHOO010000003">
    <property type="protein sequence ID" value="MBB5752464.1"/>
    <property type="molecule type" value="Genomic_DNA"/>
</dbReference>
<dbReference type="Proteomes" id="UP000523821">
    <property type="component" value="Unassembled WGS sequence"/>
</dbReference>
<dbReference type="RefSeq" id="WP_183854284.1">
    <property type="nucleotide sequence ID" value="NZ_JACHOO010000003.1"/>
</dbReference>
<feature type="domain" description="Double zinc ribbon" evidence="3">
    <location>
        <begin position="30"/>
        <end position="77"/>
    </location>
</feature>
<dbReference type="Gene3D" id="3.40.50.2020">
    <property type="match status" value="1"/>
</dbReference>
<accession>A0A7W9CVH9</accession>
<gene>
    <name evidence="4" type="ORF">GGQ63_001518</name>
</gene>
<dbReference type="InterPro" id="IPR000836">
    <property type="entry name" value="PRTase_dom"/>
</dbReference>
<comment type="similarity">
    <text evidence="1">Belongs to the ComF/GntX family.</text>
</comment>
<evidence type="ECO:0000259" key="2">
    <source>
        <dbReference type="Pfam" id="PF00156"/>
    </source>
</evidence>
<evidence type="ECO:0000313" key="4">
    <source>
        <dbReference type="EMBL" id="MBB5752464.1"/>
    </source>
</evidence>
<dbReference type="PANTHER" id="PTHR47505">
    <property type="entry name" value="DNA UTILIZATION PROTEIN YHGH"/>
    <property type="match status" value="1"/>
</dbReference>
<dbReference type="SUPFAM" id="SSF53271">
    <property type="entry name" value="PRTase-like"/>
    <property type="match status" value="1"/>
</dbReference>
<dbReference type="InterPro" id="IPR029057">
    <property type="entry name" value="PRTase-like"/>
</dbReference>
<dbReference type="PANTHER" id="PTHR47505:SF1">
    <property type="entry name" value="DNA UTILIZATION PROTEIN YHGH"/>
    <property type="match status" value="1"/>
</dbReference>
<evidence type="ECO:0000259" key="3">
    <source>
        <dbReference type="Pfam" id="PF18912"/>
    </source>
</evidence>
<dbReference type="CDD" id="cd06223">
    <property type="entry name" value="PRTases_typeI"/>
    <property type="match status" value="1"/>
</dbReference>
<proteinExistence type="inferred from homology"/>